<dbReference type="AlphaFoldDB" id="A0A7C9J2Q0"/>
<proteinExistence type="predicted"/>
<keyword evidence="1" id="KW-0472">Membrane</keyword>
<comment type="caution">
    <text evidence="2">The sequence shown here is derived from an EMBL/GenBank/DDBJ whole genome shotgun (WGS) entry which is preliminary data.</text>
</comment>
<name>A0A7C9J2Q0_9ACTN</name>
<protein>
    <submittedName>
        <fullName evidence="2">Uncharacterized protein</fullName>
    </submittedName>
</protein>
<dbReference type="EMBL" id="WXEW01000004">
    <property type="protein sequence ID" value="NAS22982.1"/>
    <property type="molecule type" value="Genomic_DNA"/>
</dbReference>
<keyword evidence="1" id="KW-1133">Transmembrane helix</keyword>
<reference evidence="2 3" key="1">
    <citation type="submission" date="2020-01" db="EMBL/GenBank/DDBJ databases">
        <title>Herbidospora sp. NEAU-GS84 nov., a novel actinomycete isolated from soil.</title>
        <authorList>
            <person name="Han L."/>
        </authorList>
    </citation>
    <scope>NUCLEOTIDE SEQUENCE [LARGE SCALE GENOMIC DNA]</scope>
    <source>
        <strain evidence="2 3">NEAU-GS84</strain>
    </source>
</reference>
<keyword evidence="1" id="KW-0812">Transmembrane</keyword>
<accession>A0A7C9J2Q0</accession>
<dbReference type="NCBIfam" id="NF038083">
    <property type="entry name" value="CU044_5270_fam"/>
    <property type="match status" value="1"/>
</dbReference>
<dbReference type="InterPro" id="IPR047789">
    <property type="entry name" value="CU044_5270-like"/>
</dbReference>
<gene>
    <name evidence="2" type="ORF">GT755_14930</name>
</gene>
<sequence length="299" mass="32304">MDDLESLRVALAKEPSQDTIDRGRHRLMNAARRPAPRRRGLLAAGVLTLGASAAAVITLLPSATPQPAPAEARPSVSAPVQLTGRQILLAAADTAQRVAEEPGKYWHVVIEHTGSDKIVKGRKDESWRAEWWYRRSDGHLFGGTPDGKAMDNPKSGDFWVLDHSFTYQELQELPTDPDALKELALKGMREGLKGERPRVGEDGYVALSMSYLLYDVPIPPQVRAGVLRAIAALPIVSSTGDVDGGHGVTVDVKDSSFTLVVDPETGLLRSIVTSPGNTIDITTAEWTDDLPEVVPPPAE</sequence>
<evidence type="ECO:0000313" key="2">
    <source>
        <dbReference type="EMBL" id="NAS22982.1"/>
    </source>
</evidence>
<organism evidence="2 3">
    <name type="scientific">Herbidospora solisilvae</name>
    <dbReference type="NCBI Taxonomy" id="2696284"/>
    <lineage>
        <taxon>Bacteria</taxon>
        <taxon>Bacillati</taxon>
        <taxon>Actinomycetota</taxon>
        <taxon>Actinomycetes</taxon>
        <taxon>Streptosporangiales</taxon>
        <taxon>Streptosporangiaceae</taxon>
        <taxon>Herbidospora</taxon>
    </lineage>
</organism>
<evidence type="ECO:0000256" key="1">
    <source>
        <dbReference type="SAM" id="Phobius"/>
    </source>
</evidence>
<dbReference type="RefSeq" id="WP_161480312.1">
    <property type="nucleotide sequence ID" value="NZ_WXEW01000004.1"/>
</dbReference>
<evidence type="ECO:0000313" key="3">
    <source>
        <dbReference type="Proteomes" id="UP000479526"/>
    </source>
</evidence>
<keyword evidence="3" id="KW-1185">Reference proteome</keyword>
<feature type="transmembrane region" description="Helical" evidence="1">
    <location>
        <begin position="41"/>
        <end position="60"/>
    </location>
</feature>
<dbReference type="Proteomes" id="UP000479526">
    <property type="component" value="Unassembled WGS sequence"/>
</dbReference>